<gene>
    <name evidence="1" type="ORF">CALCODRAFT_517489</name>
</gene>
<dbReference type="EMBL" id="KV423964">
    <property type="protein sequence ID" value="KZT57397.1"/>
    <property type="molecule type" value="Genomic_DNA"/>
</dbReference>
<accession>A0A165FZ85</accession>
<reference evidence="1 2" key="1">
    <citation type="journal article" date="2016" name="Mol. Biol. Evol.">
        <title>Comparative Genomics of Early-Diverging Mushroom-Forming Fungi Provides Insights into the Origins of Lignocellulose Decay Capabilities.</title>
        <authorList>
            <person name="Nagy L.G."/>
            <person name="Riley R."/>
            <person name="Tritt A."/>
            <person name="Adam C."/>
            <person name="Daum C."/>
            <person name="Floudas D."/>
            <person name="Sun H."/>
            <person name="Yadav J.S."/>
            <person name="Pangilinan J."/>
            <person name="Larsson K.H."/>
            <person name="Matsuura K."/>
            <person name="Barry K."/>
            <person name="Labutti K."/>
            <person name="Kuo R."/>
            <person name="Ohm R.A."/>
            <person name="Bhattacharya S.S."/>
            <person name="Shirouzu T."/>
            <person name="Yoshinaga Y."/>
            <person name="Martin F.M."/>
            <person name="Grigoriev I.V."/>
            <person name="Hibbett D.S."/>
        </authorList>
    </citation>
    <scope>NUCLEOTIDE SEQUENCE [LARGE SCALE GENOMIC DNA]</scope>
    <source>
        <strain evidence="1 2">HHB12733</strain>
    </source>
</reference>
<name>A0A165FZ85_9BASI</name>
<keyword evidence="2" id="KW-1185">Reference proteome</keyword>
<dbReference type="AlphaFoldDB" id="A0A165FZ85"/>
<proteinExistence type="predicted"/>
<evidence type="ECO:0000313" key="1">
    <source>
        <dbReference type="EMBL" id="KZT57397.1"/>
    </source>
</evidence>
<dbReference type="Proteomes" id="UP000076842">
    <property type="component" value="Unassembled WGS sequence"/>
</dbReference>
<evidence type="ECO:0000313" key="2">
    <source>
        <dbReference type="Proteomes" id="UP000076842"/>
    </source>
</evidence>
<organism evidence="1 2">
    <name type="scientific">Calocera cornea HHB12733</name>
    <dbReference type="NCBI Taxonomy" id="1353952"/>
    <lineage>
        <taxon>Eukaryota</taxon>
        <taxon>Fungi</taxon>
        <taxon>Dikarya</taxon>
        <taxon>Basidiomycota</taxon>
        <taxon>Agaricomycotina</taxon>
        <taxon>Dacrymycetes</taxon>
        <taxon>Dacrymycetales</taxon>
        <taxon>Dacrymycetaceae</taxon>
        <taxon>Calocera</taxon>
    </lineage>
</organism>
<protein>
    <submittedName>
        <fullName evidence="1">Uncharacterized protein</fullName>
    </submittedName>
</protein>
<dbReference type="InParanoid" id="A0A165FZ85"/>
<sequence>MFEWSSVIQIEISRIKHYEKHDYAAYTTIEIETHPLKDCIVVVRLHGVPHHISNGTVEDEVRRLLQEVKGVTSSPHVVVERIASTPSRTTVDPNDDPTWTTDVHVTIAATGTDKADIRKLTLSADDVKHLRIGSPPITVTATEPQRCGGCQAHGHNYYSCPYDEFQAEAKARQSRQPRSKGKSA</sequence>